<dbReference type="AlphaFoldDB" id="A0AAT9GVB1"/>
<dbReference type="KEGG" id="sjv:SJAV_26830"/>
<dbReference type="RefSeq" id="WP_369610217.1">
    <property type="nucleotide sequence ID" value="NZ_AP031322.1"/>
</dbReference>
<organism evidence="1">
    <name type="scientific">Sulfurisphaera javensis</name>
    <dbReference type="NCBI Taxonomy" id="2049879"/>
    <lineage>
        <taxon>Archaea</taxon>
        <taxon>Thermoproteota</taxon>
        <taxon>Thermoprotei</taxon>
        <taxon>Sulfolobales</taxon>
        <taxon>Sulfolobaceae</taxon>
        <taxon>Sulfurisphaera</taxon>
    </lineage>
</organism>
<dbReference type="EMBL" id="AP031322">
    <property type="protein sequence ID" value="BFH74739.1"/>
    <property type="molecule type" value="Genomic_DNA"/>
</dbReference>
<sequence>MSSYALLRLKVNGYTTTQMRKVKNYYFSVADYIPSTTLRGAILAEYYHQTGKIDESFFVSPAYPINTAPAHYFSPAEKRKASTFIEKRGILKEKSEELDKGKEMIDIMELDDPELKPKIGALITYLGKEDNYHKYTAYRSEAVILQHVAVSKGENIGTSERGMLFAYEYKKLGEMWAIAKPSEVVDTVKEIRVGRGRSRGNKAIVIEKVKEIEIPDGKGLSYCLSPCVTSLFGKEIIAGKKQAIGDTSLYSGWFTLNTHAGQKPVFETLKEGSLIYVEKINVDLRPAGLNFILKIEDLFDLLNRVRE</sequence>
<protein>
    <submittedName>
        <fullName evidence="1">Uncharacterized protein</fullName>
    </submittedName>
</protein>
<gene>
    <name evidence="1" type="ORF">SJAV_26830</name>
</gene>
<dbReference type="GeneID" id="92355635"/>
<name>A0AAT9GVB1_9CREN</name>
<reference evidence="1" key="1">
    <citation type="submission" date="2024-03" db="EMBL/GenBank/DDBJ databases">
        <title>Complete genome sequence of Sulfurisphaera javensis strain KD-1.</title>
        <authorList>
            <person name="Sakai H."/>
            <person name="Nur N."/>
            <person name="Suwanto A."/>
            <person name="Kurosawa N."/>
        </authorList>
    </citation>
    <scope>NUCLEOTIDE SEQUENCE</scope>
    <source>
        <strain evidence="1">KD-1</strain>
    </source>
</reference>
<proteinExistence type="predicted"/>
<accession>A0AAT9GVB1</accession>
<evidence type="ECO:0000313" key="1">
    <source>
        <dbReference type="EMBL" id="BFH74739.1"/>
    </source>
</evidence>